<dbReference type="GO" id="GO:0005829">
    <property type="term" value="C:cytosol"/>
    <property type="evidence" value="ECO:0007669"/>
    <property type="project" value="TreeGrafter"/>
</dbReference>
<dbReference type="GO" id="GO:0006353">
    <property type="term" value="P:DNA-templated transcription termination"/>
    <property type="evidence" value="ECO:0007669"/>
    <property type="project" value="UniProtKB-UniRule"/>
</dbReference>
<keyword evidence="6 7" id="KW-0804">Transcription</keyword>
<dbReference type="GO" id="GO:0003700">
    <property type="term" value="F:DNA-binding transcription factor activity"/>
    <property type="evidence" value="ECO:0007669"/>
    <property type="project" value="InterPro"/>
</dbReference>
<evidence type="ECO:0000313" key="9">
    <source>
        <dbReference type="EMBL" id="OGJ99990.1"/>
    </source>
</evidence>
<evidence type="ECO:0000313" key="10">
    <source>
        <dbReference type="Proteomes" id="UP000179243"/>
    </source>
</evidence>
<dbReference type="Gene3D" id="2.40.50.140">
    <property type="entry name" value="Nucleic acid-binding proteins"/>
    <property type="match status" value="1"/>
</dbReference>
<comment type="subunit">
    <text evidence="7">Monomer. Binds directly to the core enzyme of the DNA-dependent RNA polymerase and to nascent RNA.</text>
</comment>
<comment type="similarity">
    <text evidence="7">Belongs to the NusA family.</text>
</comment>
<evidence type="ECO:0000256" key="1">
    <source>
        <dbReference type="ARBA" id="ARBA00022472"/>
    </source>
</evidence>
<dbReference type="Proteomes" id="UP000179243">
    <property type="component" value="Unassembled WGS sequence"/>
</dbReference>
<name>A0A1F7F022_UNCRA</name>
<keyword evidence="2 7" id="KW-0963">Cytoplasm</keyword>
<keyword evidence="5 7" id="KW-0805">Transcription regulation</keyword>
<keyword evidence="1 7" id="KW-0806">Transcription termination</keyword>
<dbReference type="InterPro" id="IPR012340">
    <property type="entry name" value="NA-bd_OB-fold"/>
</dbReference>
<evidence type="ECO:0000256" key="3">
    <source>
        <dbReference type="ARBA" id="ARBA00022814"/>
    </source>
</evidence>
<dbReference type="NCBIfam" id="TIGR01953">
    <property type="entry name" value="NusA"/>
    <property type="match status" value="1"/>
</dbReference>
<feature type="domain" description="S1 motif" evidence="8">
    <location>
        <begin position="137"/>
        <end position="201"/>
    </location>
</feature>
<dbReference type="EMBL" id="MFYX01000156">
    <property type="protein sequence ID" value="OGJ99990.1"/>
    <property type="molecule type" value="Genomic_DNA"/>
</dbReference>
<dbReference type="InterPro" id="IPR015946">
    <property type="entry name" value="KH_dom-like_a/b"/>
</dbReference>
<sequence length="380" mass="43112">MTFEINELIQQISKEKNISQHIVEETIKSAFATAAKKYLGLDKFIDVKINRQTGEIDVALVVDVVEQINEEKAEHEVLLAEAQQIEPDVQIGDRLMREITLDEFGRNIILSIKQMVVQRIRDLERQKVFEDYKDRVGELITGSVQQVDRGIILVNLGRTEAIIPLKEQIRGEKYRQGDTIRAYILEVDEGSSGAQVILSRTHPSFLIKLFELEVPEIYDKIVEIKGVARDPGKRAKIAVYSKDERIDPVGSCVGMKGNRVQAIVRELNNERIDIIHWHENVDVYLRRCFHPSEIKKLFYVGDEKVVVIVRQDDLAQAIGKGGQNVRLASKLIKKQLDVFGGDDFEKMTDDEKDAVLTSGMGASDKEEEIEVVVEDDSTEA</sequence>
<protein>
    <recommendedName>
        <fullName evidence="7">Transcription termination/antitermination protein NusA</fullName>
    </recommendedName>
</protein>
<dbReference type="Pfam" id="PF26594">
    <property type="entry name" value="KH_NusA_2nd"/>
    <property type="match status" value="1"/>
</dbReference>
<dbReference type="FunFam" id="3.30.300.20:FF:000002">
    <property type="entry name" value="Transcription termination/antitermination protein NusA"/>
    <property type="match status" value="1"/>
</dbReference>
<dbReference type="CDD" id="cd04455">
    <property type="entry name" value="S1_NusA"/>
    <property type="match status" value="1"/>
</dbReference>
<dbReference type="SUPFAM" id="SSF69705">
    <property type="entry name" value="Transcription factor NusA, N-terminal domain"/>
    <property type="match status" value="1"/>
</dbReference>
<evidence type="ECO:0000256" key="4">
    <source>
        <dbReference type="ARBA" id="ARBA00022884"/>
    </source>
</evidence>
<dbReference type="InterPro" id="IPR058582">
    <property type="entry name" value="KH_NusA_2nd"/>
</dbReference>
<dbReference type="InterPro" id="IPR013735">
    <property type="entry name" value="TF_NusA_N"/>
</dbReference>
<evidence type="ECO:0000256" key="5">
    <source>
        <dbReference type="ARBA" id="ARBA00023015"/>
    </source>
</evidence>
<proteinExistence type="inferred from homology"/>
<dbReference type="HAMAP" id="MF_00945_B">
    <property type="entry name" value="NusA_B"/>
    <property type="match status" value="1"/>
</dbReference>
<keyword evidence="4 7" id="KW-0694">RNA-binding</keyword>
<dbReference type="Gene3D" id="3.30.1480.10">
    <property type="entry name" value="NusA, N-terminal domain"/>
    <property type="match status" value="1"/>
</dbReference>
<dbReference type="PROSITE" id="PS50126">
    <property type="entry name" value="S1"/>
    <property type="match status" value="1"/>
</dbReference>
<dbReference type="InterPro" id="IPR009019">
    <property type="entry name" value="KH_sf_prok-type"/>
</dbReference>
<evidence type="ECO:0000256" key="7">
    <source>
        <dbReference type="HAMAP-Rule" id="MF_00945"/>
    </source>
</evidence>
<dbReference type="SMART" id="SM00316">
    <property type="entry name" value="S1"/>
    <property type="match status" value="1"/>
</dbReference>
<comment type="caution">
    <text evidence="9">The sequence shown here is derived from an EMBL/GenBank/DDBJ whole genome shotgun (WGS) entry which is preliminary data.</text>
</comment>
<dbReference type="GO" id="GO:0003723">
    <property type="term" value="F:RNA binding"/>
    <property type="evidence" value="ECO:0007669"/>
    <property type="project" value="UniProtKB-UniRule"/>
</dbReference>
<dbReference type="Pfam" id="PF13184">
    <property type="entry name" value="KH_NusA_1st"/>
    <property type="match status" value="1"/>
</dbReference>
<dbReference type="InterPro" id="IPR010213">
    <property type="entry name" value="TF_NusA"/>
</dbReference>
<accession>A0A1F7F022</accession>
<evidence type="ECO:0000259" key="8">
    <source>
        <dbReference type="PROSITE" id="PS50126"/>
    </source>
</evidence>
<comment type="subcellular location">
    <subcellularLocation>
        <location evidence="7">Cytoplasm</location>
    </subcellularLocation>
</comment>
<dbReference type="InterPro" id="IPR003029">
    <property type="entry name" value="S1_domain"/>
</dbReference>
<dbReference type="Pfam" id="PF00575">
    <property type="entry name" value="S1"/>
    <property type="match status" value="1"/>
</dbReference>
<dbReference type="AlphaFoldDB" id="A0A1F7F022"/>
<dbReference type="SUPFAM" id="SSF54814">
    <property type="entry name" value="Prokaryotic type KH domain (KH-domain type II)"/>
    <property type="match status" value="2"/>
</dbReference>
<dbReference type="InterPro" id="IPR025249">
    <property type="entry name" value="TF_NusA_KH_1st"/>
</dbReference>
<dbReference type="InterPro" id="IPR036555">
    <property type="entry name" value="NusA_N_sf"/>
</dbReference>
<organism evidence="9 10">
    <name type="scientific">Candidatus Raymondbacteria bacterium RIFOXYD12_FULL_49_13</name>
    <dbReference type="NCBI Taxonomy" id="1817890"/>
    <lineage>
        <taxon>Bacteria</taxon>
        <taxon>Raymondiibacteriota</taxon>
    </lineage>
</organism>
<evidence type="ECO:0000256" key="6">
    <source>
        <dbReference type="ARBA" id="ARBA00023163"/>
    </source>
</evidence>
<evidence type="ECO:0000256" key="2">
    <source>
        <dbReference type="ARBA" id="ARBA00022490"/>
    </source>
</evidence>
<dbReference type="SUPFAM" id="SSF50249">
    <property type="entry name" value="Nucleic acid-binding proteins"/>
    <property type="match status" value="1"/>
</dbReference>
<comment type="function">
    <text evidence="7">Participates in both transcription termination and antitermination.</text>
</comment>
<dbReference type="InterPro" id="IPR030842">
    <property type="entry name" value="TF_NusA_bacterial"/>
</dbReference>
<dbReference type="GO" id="GO:0031564">
    <property type="term" value="P:transcription antitermination"/>
    <property type="evidence" value="ECO:0007669"/>
    <property type="project" value="UniProtKB-UniRule"/>
</dbReference>
<reference evidence="9 10" key="1">
    <citation type="journal article" date="2016" name="Nat. Commun.">
        <title>Thousands of microbial genomes shed light on interconnected biogeochemical processes in an aquifer system.</title>
        <authorList>
            <person name="Anantharaman K."/>
            <person name="Brown C.T."/>
            <person name="Hug L.A."/>
            <person name="Sharon I."/>
            <person name="Castelle C.J."/>
            <person name="Probst A.J."/>
            <person name="Thomas B.C."/>
            <person name="Singh A."/>
            <person name="Wilkins M.J."/>
            <person name="Karaoz U."/>
            <person name="Brodie E.L."/>
            <person name="Williams K.H."/>
            <person name="Hubbard S.S."/>
            <person name="Banfield J.F."/>
        </authorList>
    </citation>
    <scope>NUCLEOTIDE SEQUENCE [LARGE SCALE GENOMIC DNA]</scope>
</reference>
<gene>
    <name evidence="7" type="primary">nusA</name>
    <name evidence="9" type="ORF">A2519_13530</name>
</gene>
<dbReference type="CDD" id="cd02134">
    <property type="entry name" value="KH-II_NusA_rpt1"/>
    <property type="match status" value="1"/>
</dbReference>
<dbReference type="PANTHER" id="PTHR22648">
    <property type="entry name" value="TRANSCRIPTION TERMINATION FACTOR NUSA"/>
    <property type="match status" value="1"/>
</dbReference>
<dbReference type="Pfam" id="PF08529">
    <property type="entry name" value="NusA_N"/>
    <property type="match status" value="1"/>
</dbReference>
<dbReference type="PANTHER" id="PTHR22648:SF0">
    <property type="entry name" value="TRANSCRIPTION TERMINATION_ANTITERMINATION PROTEIN NUSA"/>
    <property type="match status" value="1"/>
</dbReference>
<keyword evidence="3 7" id="KW-0889">Transcription antitermination</keyword>
<dbReference type="Gene3D" id="3.30.300.20">
    <property type="match status" value="2"/>
</dbReference>